<dbReference type="Gene3D" id="1.10.3130.10">
    <property type="entry name" value="serine acetyltransferase, domain 1"/>
    <property type="match status" value="1"/>
</dbReference>
<keyword evidence="4" id="KW-0808">Transferase</keyword>
<proteinExistence type="inferred from homology"/>
<keyword evidence="3" id="KW-0028">Amino-acid biosynthesis</keyword>
<keyword evidence="8" id="KW-1185">Reference proteome</keyword>
<dbReference type="PANTHER" id="PTHR42811">
    <property type="entry name" value="SERINE ACETYLTRANSFERASE"/>
    <property type="match status" value="1"/>
</dbReference>
<evidence type="ECO:0000256" key="2">
    <source>
        <dbReference type="ARBA" id="ARBA00013266"/>
    </source>
</evidence>
<dbReference type="Proteomes" id="UP000607197">
    <property type="component" value="Unassembled WGS sequence"/>
</dbReference>
<dbReference type="EMBL" id="BMPG01000002">
    <property type="protein sequence ID" value="GGL60048.1"/>
    <property type="molecule type" value="Genomic_DNA"/>
</dbReference>
<dbReference type="NCBIfam" id="TIGR01172">
    <property type="entry name" value="cysE"/>
    <property type="match status" value="1"/>
</dbReference>
<evidence type="ECO:0000256" key="4">
    <source>
        <dbReference type="ARBA" id="ARBA00022679"/>
    </source>
</evidence>
<dbReference type="PIRSF" id="PIRSF000441">
    <property type="entry name" value="CysE"/>
    <property type="match status" value="1"/>
</dbReference>
<gene>
    <name evidence="7" type="ORF">GCM10009039_17890</name>
</gene>
<dbReference type="SUPFAM" id="SSF51161">
    <property type="entry name" value="Trimeric LpxA-like enzymes"/>
    <property type="match status" value="1"/>
</dbReference>
<dbReference type="GO" id="GO:0006535">
    <property type="term" value="P:cysteine biosynthetic process from serine"/>
    <property type="evidence" value="ECO:0007669"/>
    <property type="project" value="InterPro"/>
</dbReference>
<comment type="catalytic activity">
    <reaction evidence="6">
        <text>L-serine + acetyl-CoA = O-acetyl-L-serine + CoA</text>
        <dbReference type="Rhea" id="RHEA:24560"/>
        <dbReference type="ChEBI" id="CHEBI:33384"/>
        <dbReference type="ChEBI" id="CHEBI:57287"/>
        <dbReference type="ChEBI" id="CHEBI:57288"/>
        <dbReference type="ChEBI" id="CHEBI:58340"/>
        <dbReference type="EC" id="2.3.1.30"/>
    </reaction>
</comment>
<evidence type="ECO:0000256" key="3">
    <source>
        <dbReference type="ARBA" id="ARBA00022605"/>
    </source>
</evidence>
<organism evidence="7 8">
    <name type="scientific">Halocalculus aciditolerans</name>
    <dbReference type="NCBI Taxonomy" id="1383812"/>
    <lineage>
        <taxon>Archaea</taxon>
        <taxon>Methanobacteriati</taxon>
        <taxon>Methanobacteriota</taxon>
        <taxon>Stenosarchaea group</taxon>
        <taxon>Halobacteria</taxon>
        <taxon>Halobacteriales</taxon>
        <taxon>Halobacteriaceae</taxon>
        <taxon>Halocalculus</taxon>
    </lineage>
</organism>
<dbReference type="InterPro" id="IPR018357">
    <property type="entry name" value="Hexapep_transf_CS"/>
</dbReference>
<dbReference type="InterPro" id="IPR005881">
    <property type="entry name" value="Ser_O-AcTrfase"/>
</dbReference>
<dbReference type="NCBIfam" id="NF041874">
    <property type="entry name" value="EPS_EpsC"/>
    <property type="match status" value="1"/>
</dbReference>
<reference evidence="7" key="1">
    <citation type="journal article" date="2014" name="Int. J. Syst. Evol. Microbiol.">
        <title>Complete genome sequence of Corynebacterium casei LMG S-19264T (=DSM 44701T), isolated from a smear-ripened cheese.</title>
        <authorList>
            <consortium name="US DOE Joint Genome Institute (JGI-PGF)"/>
            <person name="Walter F."/>
            <person name="Albersmeier A."/>
            <person name="Kalinowski J."/>
            <person name="Ruckert C."/>
        </authorList>
    </citation>
    <scope>NUCLEOTIDE SEQUENCE</scope>
    <source>
        <strain evidence="7">JCM 19596</strain>
    </source>
</reference>
<evidence type="ECO:0000313" key="8">
    <source>
        <dbReference type="Proteomes" id="UP000607197"/>
    </source>
</evidence>
<dbReference type="Gene3D" id="2.160.10.10">
    <property type="entry name" value="Hexapeptide repeat proteins"/>
    <property type="match status" value="1"/>
</dbReference>
<dbReference type="InterPro" id="IPR011004">
    <property type="entry name" value="Trimer_LpxA-like_sf"/>
</dbReference>
<dbReference type="InterPro" id="IPR053376">
    <property type="entry name" value="Serine_acetyltransferase"/>
</dbReference>
<sequence>MEKDPAARHPVEVLLCYPGLHAVWLHRLAHPLSERGHVILARLVSHFARFLTGVEIHPGAEIGRRFFIDHGDGVVIGETAEIGDDVMMYHGVTLGGDSMKREKRHPTVEDGATIGTGATVLGPITIGREAKVGAASVVLDSVPAHCTAIGNPAELVGDCVGELGDTETELDADI</sequence>
<dbReference type="InterPro" id="IPR045304">
    <property type="entry name" value="LbH_SAT"/>
</dbReference>
<dbReference type="GO" id="GO:0009001">
    <property type="term" value="F:serine O-acetyltransferase activity"/>
    <property type="evidence" value="ECO:0007669"/>
    <property type="project" value="UniProtKB-EC"/>
</dbReference>
<accession>A0A830F3V9</accession>
<dbReference type="GO" id="GO:0005737">
    <property type="term" value="C:cytoplasm"/>
    <property type="evidence" value="ECO:0007669"/>
    <property type="project" value="InterPro"/>
</dbReference>
<evidence type="ECO:0000256" key="5">
    <source>
        <dbReference type="ARBA" id="ARBA00023315"/>
    </source>
</evidence>
<protein>
    <recommendedName>
        <fullName evidence="2">serine O-acetyltransferase</fullName>
        <ecNumber evidence="2">2.3.1.30</ecNumber>
    </recommendedName>
</protein>
<dbReference type="EC" id="2.3.1.30" evidence="2"/>
<dbReference type="PROSITE" id="PS00101">
    <property type="entry name" value="HEXAPEP_TRANSFERASES"/>
    <property type="match status" value="1"/>
</dbReference>
<evidence type="ECO:0000313" key="7">
    <source>
        <dbReference type="EMBL" id="GGL60048.1"/>
    </source>
</evidence>
<name>A0A830F3V9_9EURY</name>
<comment type="caution">
    <text evidence="7">The sequence shown here is derived from an EMBL/GenBank/DDBJ whole genome shotgun (WGS) entry which is preliminary data.</text>
</comment>
<reference evidence="7" key="2">
    <citation type="submission" date="2020-09" db="EMBL/GenBank/DDBJ databases">
        <authorList>
            <person name="Sun Q."/>
            <person name="Ohkuma M."/>
        </authorList>
    </citation>
    <scope>NUCLEOTIDE SEQUENCE</scope>
    <source>
        <strain evidence="7">JCM 19596</strain>
    </source>
</reference>
<evidence type="ECO:0000256" key="1">
    <source>
        <dbReference type="ARBA" id="ARBA00007274"/>
    </source>
</evidence>
<dbReference type="InterPro" id="IPR042122">
    <property type="entry name" value="Ser_AcTrfase_N_sf"/>
</dbReference>
<dbReference type="AlphaFoldDB" id="A0A830F3V9"/>
<evidence type="ECO:0000256" key="6">
    <source>
        <dbReference type="ARBA" id="ARBA00049486"/>
    </source>
</evidence>
<dbReference type="FunFam" id="2.160.10.10:FF:000007">
    <property type="entry name" value="Serine acetyltransferase"/>
    <property type="match status" value="1"/>
</dbReference>
<comment type="similarity">
    <text evidence="1">Belongs to the transferase hexapeptide repeat family.</text>
</comment>
<dbReference type="CDD" id="cd03354">
    <property type="entry name" value="LbH_SAT"/>
    <property type="match status" value="1"/>
</dbReference>
<keyword evidence="5" id="KW-0012">Acyltransferase</keyword>